<evidence type="ECO:0000256" key="5">
    <source>
        <dbReference type="ARBA" id="ARBA00023242"/>
    </source>
</evidence>
<dbReference type="PANTHER" id="PTHR46294">
    <property type="entry name" value="SEGMENTATION PROTEIN EVEN-SKIPPED"/>
    <property type="match status" value="1"/>
</dbReference>
<dbReference type="PANTHER" id="PTHR46294:SF4">
    <property type="entry name" value="SEGMENTATION PROTEIN EVEN-SKIPPED"/>
    <property type="match status" value="1"/>
</dbReference>
<keyword evidence="3 7" id="KW-0238">DNA-binding</keyword>
<evidence type="ECO:0000256" key="7">
    <source>
        <dbReference type="PROSITE-ProRule" id="PRU00108"/>
    </source>
</evidence>
<dbReference type="GeneID" id="108675321"/>
<protein>
    <submittedName>
        <fullName evidence="12">Homeobox even-skipped homolog protein 1-like</fullName>
    </submittedName>
</protein>
<dbReference type="Proteomes" id="UP000694843">
    <property type="component" value="Unplaced"/>
</dbReference>
<gene>
    <name evidence="12" type="primary">LOC108675321</name>
</gene>
<organism evidence="11 12">
    <name type="scientific">Hyalella azteca</name>
    <name type="common">Amphipod</name>
    <dbReference type="NCBI Taxonomy" id="294128"/>
    <lineage>
        <taxon>Eukaryota</taxon>
        <taxon>Metazoa</taxon>
        <taxon>Ecdysozoa</taxon>
        <taxon>Arthropoda</taxon>
        <taxon>Crustacea</taxon>
        <taxon>Multicrustacea</taxon>
        <taxon>Malacostraca</taxon>
        <taxon>Eumalacostraca</taxon>
        <taxon>Peracarida</taxon>
        <taxon>Amphipoda</taxon>
        <taxon>Senticaudata</taxon>
        <taxon>Talitrida</taxon>
        <taxon>Talitroidea</taxon>
        <taxon>Hyalellidae</taxon>
        <taxon>Hyalella</taxon>
    </lineage>
</organism>
<evidence type="ECO:0000313" key="12">
    <source>
        <dbReference type="RefSeq" id="XP_018018807.1"/>
    </source>
</evidence>
<evidence type="ECO:0000256" key="3">
    <source>
        <dbReference type="ARBA" id="ARBA00023125"/>
    </source>
</evidence>
<keyword evidence="4 7" id="KW-0371">Homeobox</keyword>
<evidence type="ECO:0000256" key="8">
    <source>
        <dbReference type="RuleBase" id="RU000682"/>
    </source>
</evidence>
<dbReference type="SUPFAM" id="SSF46689">
    <property type="entry name" value="Homeodomain-like"/>
    <property type="match status" value="1"/>
</dbReference>
<feature type="compositionally biased region" description="Polar residues" evidence="9">
    <location>
        <begin position="154"/>
        <end position="163"/>
    </location>
</feature>
<evidence type="ECO:0000256" key="6">
    <source>
        <dbReference type="ARBA" id="ARBA00038449"/>
    </source>
</evidence>
<evidence type="ECO:0000256" key="2">
    <source>
        <dbReference type="ARBA" id="ARBA00022473"/>
    </source>
</evidence>
<dbReference type="InterPro" id="IPR052002">
    <property type="entry name" value="Even-skipped_HD"/>
</dbReference>
<dbReference type="InterPro" id="IPR000047">
    <property type="entry name" value="HTH_motif"/>
</dbReference>
<dbReference type="InterPro" id="IPR001356">
    <property type="entry name" value="HD"/>
</dbReference>
<keyword evidence="11" id="KW-1185">Reference proteome</keyword>
<feature type="domain" description="Homeobox" evidence="10">
    <location>
        <begin position="254"/>
        <end position="314"/>
    </location>
</feature>
<evidence type="ECO:0000259" key="10">
    <source>
        <dbReference type="PROSITE" id="PS50071"/>
    </source>
</evidence>
<dbReference type="SMART" id="SM00389">
    <property type="entry name" value="HOX"/>
    <property type="match status" value="1"/>
</dbReference>
<evidence type="ECO:0000313" key="11">
    <source>
        <dbReference type="Proteomes" id="UP000694843"/>
    </source>
</evidence>
<dbReference type="AlphaFoldDB" id="A0A8B7NYI6"/>
<dbReference type="Pfam" id="PF00046">
    <property type="entry name" value="Homeodomain"/>
    <property type="match status" value="1"/>
</dbReference>
<dbReference type="CDD" id="cd00086">
    <property type="entry name" value="homeodomain"/>
    <property type="match status" value="1"/>
</dbReference>
<dbReference type="PROSITE" id="PS50071">
    <property type="entry name" value="HOMEOBOX_2"/>
    <property type="match status" value="1"/>
</dbReference>
<feature type="compositionally biased region" description="Basic and acidic residues" evidence="9">
    <location>
        <begin position="102"/>
        <end position="140"/>
    </location>
</feature>
<evidence type="ECO:0000256" key="4">
    <source>
        <dbReference type="ARBA" id="ARBA00023155"/>
    </source>
</evidence>
<dbReference type="PRINTS" id="PR00031">
    <property type="entry name" value="HTHREPRESSR"/>
</dbReference>
<comment type="subcellular location">
    <subcellularLocation>
        <location evidence="1 7 8">Nucleus</location>
    </subcellularLocation>
</comment>
<feature type="DNA-binding region" description="Homeobox" evidence="7">
    <location>
        <begin position="256"/>
        <end position="315"/>
    </location>
</feature>
<comment type="similarity">
    <text evidence="6">Belongs to the even-skipped homeobox family.</text>
</comment>
<dbReference type="KEGG" id="hazt:108675321"/>
<evidence type="ECO:0000256" key="9">
    <source>
        <dbReference type="SAM" id="MobiDB-lite"/>
    </source>
</evidence>
<feature type="region of interest" description="Disordered" evidence="9">
    <location>
        <begin position="102"/>
        <end position="253"/>
    </location>
</feature>
<dbReference type="OrthoDB" id="6159439at2759"/>
<proteinExistence type="inferred from homology"/>
<keyword evidence="5 7" id="KW-0539">Nucleus</keyword>
<dbReference type="PROSITE" id="PS00027">
    <property type="entry name" value="HOMEOBOX_1"/>
    <property type="match status" value="1"/>
</dbReference>
<dbReference type="InterPro" id="IPR009057">
    <property type="entry name" value="Homeodomain-like_sf"/>
</dbReference>
<reference evidence="12" key="1">
    <citation type="submission" date="2025-08" db="UniProtKB">
        <authorList>
            <consortium name="RefSeq"/>
        </authorList>
    </citation>
    <scope>IDENTIFICATION</scope>
    <source>
        <tissue evidence="12">Whole organism</tissue>
    </source>
</reference>
<dbReference type="GO" id="GO:0000978">
    <property type="term" value="F:RNA polymerase II cis-regulatory region sequence-specific DNA binding"/>
    <property type="evidence" value="ECO:0007669"/>
    <property type="project" value="TreeGrafter"/>
</dbReference>
<keyword evidence="2" id="KW-0217">Developmental protein</keyword>
<dbReference type="GO" id="GO:0005634">
    <property type="term" value="C:nucleus"/>
    <property type="evidence" value="ECO:0007669"/>
    <property type="project" value="UniProtKB-SubCell"/>
</dbReference>
<name>A0A8B7NYI6_HYAAZ</name>
<accession>A0A8B7NYI6</accession>
<sequence length="489" mass="54738">MATHPADPFSIAHLEGCSDSMYSNILQNSYRDTSIYSNILQSGCKDFSSYVNSTRLPNYALAPPFQHNFSTKRLERNEISNELCSQSRNTEKRCEDPVHDILVRKTETGEADDGELRPHDEHKTRDDVGDRQTCDDDHANRGASPTSDDAKLQIPSSPVSTTLDVAVARTRGAGGTSPRKSPSGPLEGEENANVQQNEASDYLNGRRKRARSNSGDEELDEVDFSSNIECQPKAYKRSNGPDGASKKSTSLESNEIRRYRTAFSKEQISALEKEFNTENYVSRPRRSDLAKELGLPESTIKVWFQNRRMKDKRMKQNFPWPIFDTGLGPLLVGLSSPFSSHPLPQMALHSLPNHRLPLYPLPSPLPYYPLPSNSPYLPSPLNSPLPATSVDSRIPLSAPVSLKTPGYETENLPSVPSHRSFYSSRILHTPTSSLEGQNSLSPLCKHENGRSVEFNMSPVHKSGSEQNETTLTDEVHRHYKHVFFRPFIQ</sequence>
<evidence type="ECO:0000256" key="1">
    <source>
        <dbReference type="ARBA" id="ARBA00004123"/>
    </source>
</evidence>
<dbReference type="InterPro" id="IPR017970">
    <property type="entry name" value="Homeobox_CS"/>
</dbReference>
<dbReference type="GO" id="GO:0000981">
    <property type="term" value="F:DNA-binding transcription factor activity, RNA polymerase II-specific"/>
    <property type="evidence" value="ECO:0007669"/>
    <property type="project" value="InterPro"/>
</dbReference>
<dbReference type="Gene3D" id="1.10.10.60">
    <property type="entry name" value="Homeodomain-like"/>
    <property type="match status" value="1"/>
</dbReference>
<dbReference type="RefSeq" id="XP_018018807.1">
    <property type="nucleotide sequence ID" value="XM_018163318.2"/>
</dbReference>